<accession>A0A916XJU8</accession>
<dbReference type="Pfam" id="PF00196">
    <property type="entry name" value="GerE"/>
    <property type="match status" value="1"/>
</dbReference>
<dbReference type="InterPro" id="IPR036388">
    <property type="entry name" value="WH-like_DNA-bd_sf"/>
</dbReference>
<name>A0A916XJU8_9HYPH</name>
<dbReference type="SMART" id="SM00421">
    <property type="entry name" value="HTH_LUXR"/>
    <property type="match status" value="1"/>
</dbReference>
<keyword evidence="2" id="KW-0238">DNA-binding</keyword>
<dbReference type="CDD" id="cd06170">
    <property type="entry name" value="LuxR_C_like"/>
    <property type="match status" value="1"/>
</dbReference>
<reference evidence="5" key="2">
    <citation type="submission" date="2020-09" db="EMBL/GenBank/DDBJ databases">
        <authorList>
            <person name="Sun Q."/>
            <person name="Zhou Y."/>
        </authorList>
    </citation>
    <scope>NUCLEOTIDE SEQUENCE</scope>
    <source>
        <strain evidence="5">CGMCC 1.12919</strain>
    </source>
</reference>
<dbReference type="InterPro" id="IPR016032">
    <property type="entry name" value="Sig_transdc_resp-reg_C-effctor"/>
</dbReference>
<evidence type="ECO:0000256" key="3">
    <source>
        <dbReference type="ARBA" id="ARBA00023163"/>
    </source>
</evidence>
<keyword evidence="6" id="KW-1185">Reference proteome</keyword>
<dbReference type="AlphaFoldDB" id="A0A916XJU8"/>
<dbReference type="Gene3D" id="3.30.450.80">
    <property type="entry name" value="Transcription factor LuxR-like, autoinducer-binding domain"/>
    <property type="match status" value="1"/>
</dbReference>
<comment type="caution">
    <text evidence="5">The sequence shown here is derived from an EMBL/GenBank/DDBJ whole genome shotgun (WGS) entry which is preliminary data.</text>
</comment>
<dbReference type="PRINTS" id="PR00038">
    <property type="entry name" value="HTHLUXR"/>
</dbReference>
<dbReference type="InterPro" id="IPR000792">
    <property type="entry name" value="Tscrpt_reg_LuxR_C"/>
</dbReference>
<dbReference type="RefSeq" id="WP_210324542.1">
    <property type="nucleotide sequence ID" value="NZ_BMGG01000007.1"/>
</dbReference>
<dbReference type="PANTHER" id="PTHR44688:SF16">
    <property type="entry name" value="DNA-BINDING TRANSCRIPTIONAL ACTIVATOR DEVR_DOSR"/>
    <property type="match status" value="1"/>
</dbReference>
<dbReference type="InterPro" id="IPR036693">
    <property type="entry name" value="TF_LuxR_autoind-bd_dom_sf"/>
</dbReference>
<evidence type="ECO:0000313" key="5">
    <source>
        <dbReference type="EMBL" id="GGC79174.1"/>
    </source>
</evidence>
<protein>
    <recommendedName>
        <fullName evidence="4">HTH luxR-type domain-containing protein</fullName>
    </recommendedName>
</protein>
<evidence type="ECO:0000313" key="6">
    <source>
        <dbReference type="Proteomes" id="UP000637002"/>
    </source>
</evidence>
<reference evidence="5" key="1">
    <citation type="journal article" date="2014" name="Int. J. Syst. Evol. Microbiol.">
        <title>Complete genome sequence of Corynebacterium casei LMG S-19264T (=DSM 44701T), isolated from a smear-ripened cheese.</title>
        <authorList>
            <consortium name="US DOE Joint Genome Institute (JGI-PGF)"/>
            <person name="Walter F."/>
            <person name="Albersmeier A."/>
            <person name="Kalinowski J."/>
            <person name="Ruckert C."/>
        </authorList>
    </citation>
    <scope>NUCLEOTIDE SEQUENCE</scope>
    <source>
        <strain evidence="5">CGMCC 1.12919</strain>
    </source>
</reference>
<dbReference type="PANTHER" id="PTHR44688">
    <property type="entry name" value="DNA-BINDING TRANSCRIPTIONAL ACTIVATOR DEVR_DOSR"/>
    <property type="match status" value="1"/>
</dbReference>
<dbReference type="EMBL" id="BMGG01000007">
    <property type="protein sequence ID" value="GGC79174.1"/>
    <property type="molecule type" value="Genomic_DNA"/>
</dbReference>
<keyword evidence="3" id="KW-0804">Transcription</keyword>
<feature type="domain" description="HTH luxR-type" evidence="4">
    <location>
        <begin position="190"/>
        <end position="255"/>
    </location>
</feature>
<organism evidence="5 6">
    <name type="scientific">Chelatococcus reniformis</name>
    <dbReference type="NCBI Taxonomy" id="1494448"/>
    <lineage>
        <taxon>Bacteria</taxon>
        <taxon>Pseudomonadati</taxon>
        <taxon>Pseudomonadota</taxon>
        <taxon>Alphaproteobacteria</taxon>
        <taxon>Hyphomicrobiales</taxon>
        <taxon>Chelatococcaceae</taxon>
        <taxon>Chelatococcus</taxon>
    </lineage>
</organism>
<evidence type="ECO:0000256" key="2">
    <source>
        <dbReference type="ARBA" id="ARBA00023125"/>
    </source>
</evidence>
<keyword evidence="1" id="KW-0805">Transcription regulation</keyword>
<dbReference type="GO" id="GO:0003677">
    <property type="term" value="F:DNA binding"/>
    <property type="evidence" value="ECO:0007669"/>
    <property type="project" value="UniProtKB-KW"/>
</dbReference>
<dbReference type="Proteomes" id="UP000637002">
    <property type="component" value="Unassembled WGS sequence"/>
</dbReference>
<dbReference type="SUPFAM" id="SSF75516">
    <property type="entry name" value="Pheromone-binding domain of LuxR-like quorum-sensing transcription factors"/>
    <property type="match status" value="1"/>
</dbReference>
<sequence length="262" mass="28593">MDGEVKPLAMRRLRQHLAALRGAAGLDAAIPELEGIAAAIGAAKTAWAPDLSRPYFDPLMDAFHRRQGWPDEIMRIWWNDHATLKMPFYIRCRFEHLPFVTDLLAPARHGALPPPEQRRATTIVLAMGLTAMITVPVHLPRGQVAMVTWAGGFGADGAAAIVAGAGPELLACGHFFMHVLRRRPGRRGLTSEDLSRLTPREWECLRLTAQGYREREVAELSGVSATTVRFHLDNVVRKLGAANRAHAVALAAQLGMLGPIGA</sequence>
<dbReference type="GO" id="GO:0006355">
    <property type="term" value="P:regulation of DNA-templated transcription"/>
    <property type="evidence" value="ECO:0007669"/>
    <property type="project" value="InterPro"/>
</dbReference>
<evidence type="ECO:0000259" key="4">
    <source>
        <dbReference type="PROSITE" id="PS50043"/>
    </source>
</evidence>
<dbReference type="SUPFAM" id="SSF46894">
    <property type="entry name" value="C-terminal effector domain of the bipartite response regulators"/>
    <property type="match status" value="1"/>
</dbReference>
<dbReference type="PROSITE" id="PS50043">
    <property type="entry name" value="HTH_LUXR_2"/>
    <property type="match status" value="1"/>
</dbReference>
<dbReference type="InterPro" id="IPR005143">
    <property type="entry name" value="TF_LuxR_autoind-bd_dom"/>
</dbReference>
<gene>
    <name evidence="5" type="ORF">GCM10010994_41620</name>
</gene>
<proteinExistence type="predicted"/>
<dbReference type="Gene3D" id="1.10.10.10">
    <property type="entry name" value="Winged helix-like DNA-binding domain superfamily/Winged helix DNA-binding domain"/>
    <property type="match status" value="1"/>
</dbReference>
<dbReference type="Pfam" id="PF03472">
    <property type="entry name" value="Autoind_bind"/>
    <property type="match status" value="1"/>
</dbReference>
<evidence type="ECO:0000256" key="1">
    <source>
        <dbReference type="ARBA" id="ARBA00023015"/>
    </source>
</evidence>